<accession>A0A4Q7NAY8</accession>
<dbReference type="RefSeq" id="WP_130494323.1">
    <property type="nucleotide sequence ID" value="NZ_SGXD01000005.1"/>
</dbReference>
<protein>
    <submittedName>
        <fullName evidence="2">Uncharacterized protein</fullName>
    </submittedName>
</protein>
<dbReference type="EMBL" id="SGXD01000005">
    <property type="protein sequence ID" value="RZS80118.1"/>
    <property type="molecule type" value="Genomic_DNA"/>
</dbReference>
<keyword evidence="1" id="KW-0812">Transmembrane</keyword>
<comment type="caution">
    <text evidence="2">The sequence shown here is derived from an EMBL/GenBank/DDBJ whole genome shotgun (WGS) entry which is preliminary data.</text>
</comment>
<keyword evidence="3" id="KW-1185">Reference proteome</keyword>
<name>A0A4Q7NAY8_9ACTN</name>
<reference evidence="2 3" key="1">
    <citation type="submission" date="2019-02" db="EMBL/GenBank/DDBJ databases">
        <title>Genomic Encyclopedia of Type Strains, Phase IV (KMG-IV): sequencing the most valuable type-strain genomes for metagenomic binning, comparative biology and taxonomic classification.</title>
        <authorList>
            <person name="Goeker M."/>
        </authorList>
    </citation>
    <scope>NUCLEOTIDE SEQUENCE [LARGE SCALE GENOMIC DNA]</scope>
    <source>
        <strain evidence="2 3">DSM 45622</strain>
    </source>
</reference>
<keyword evidence="1" id="KW-1133">Transmembrane helix</keyword>
<organism evidence="2 3">
    <name type="scientific">Motilibacter rhizosphaerae</name>
    <dbReference type="NCBI Taxonomy" id="598652"/>
    <lineage>
        <taxon>Bacteria</taxon>
        <taxon>Bacillati</taxon>
        <taxon>Actinomycetota</taxon>
        <taxon>Actinomycetes</taxon>
        <taxon>Motilibacterales</taxon>
        <taxon>Motilibacteraceae</taxon>
        <taxon>Motilibacter</taxon>
    </lineage>
</organism>
<keyword evidence="1" id="KW-0472">Membrane</keyword>
<evidence type="ECO:0000313" key="3">
    <source>
        <dbReference type="Proteomes" id="UP000293638"/>
    </source>
</evidence>
<evidence type="ECO:0000313" key="2">
    <source>
        <dbReference type="EMBL" id="RZS80118.1"/>
    </source>
</evidence>
<evidence type="ECO:0000256" key="1">
    <source>
        <dbReference type="SAM" id="Phobius"/>
    </source>
</evidence>
<gene>
    <name evidence="2" type="ORF">EV189_3599</name>
</gene>
<sequence length="413" mass="45716">MPHQVLLTFSAPVAPGRLPALREVLAGMQAAGAQNDVLPLEALPGTHFLRLLLLDDDTPAPSLVLMLDCDAPTRLRVRALAGACGAGLDRLFGHCAGYPAEPRSRTRRAFLRRCAQRSSVPYVHVLGRTVDQVTGEVRLVREIEDFLDRQDFSGSTARAVREEVRRFVASRPDLAWALEPPERPGLLFRLREGAHAVAVPALLLVSAPVVVPALLAWVVALRVTELRQHVVPPVLEPERMTLLGDAEDVGAQNAFTSIAEVKPGRFWALSARMSQLVGNYTARHVFTHGSLSGLRTVHFARFQRVGSRLLFTSYYDGSLESYNNDFVDQVAWVLNTVFGYQQGFPRTRWLVLAGARDERGFKAFIRGSQIPTAVWYSAYPDQPAATIDRRARARLGLSGPMSEQEAQEWLQLL</sequence>
<dbReference type="AlphaFoldDB" id="A0A4Q7NAY8"/>
<feature type="transmembrane region" description="Helical" evidence="1">
    <location>
        <begin position="197"/>
        <end position="220"/>
    </location>
</feature>
<dbReference type="Proteomes" id="UP000293638">
    <property type="component" value="Unassembled WGS sequence"/>
</dbReference>
<proteinExistence type="predicted"/>
<dbReference type="OrthoDB" id="116741at2"/>